<keyword evidence="8 15" id="KW-0547">Nucleotide-binding</keyword>
<evidence type="ECO:0000256" key="10">
    <source>
        <dbReference type="ARBA" id="ARBA00022840"/>
    </source>
</evidence>
<evidence type="ECO:0000256" key="4">
    <source>
        <dbReference type="ARBA" id="ARBA00013948"/>
    </source>
</evidence>
<dbReference type="PROSITE" id="PS50011">
    <property type="entry name" value="PROTEIN_KINASE_DOM"/>
    <property type="match status" value="1"/>
</dbReference>
<dbReference type="Proteomes" id="UP000693738">
    <property type="component" value="Unassembled WGS sequence"/>
</dbReference>
<dbReference type="InterPro" id="IPR017441">
    <property type="entry name" value="Protein_kinase_ATP_BS"/>
</dbReference>
<evidence type="ECO:0000259" key="16">
    <source>
        <dbReference type="PROSITE" id="PS50011"/>
    </source>
</evidence>
<evidence type="ECO:0000256" key="14">
    <source>
        <dbReference type="ARBA" id="ARBA00048679"/>
    </source>
</evidence>
<evidence type="ECO:0000256" key="1">
    <source>
        <dbReference type="ARBA" id="ARBA00003747"/>
    </source>
</evidence>
<evidence type="ECO:0000256" key="15">
    <source>
        <dbReference type="PROSITE-ProRule" id="PRU10141"/>
    </source>
</evidence>
<dbReference type="PANTHER" id="PTHR45646:SF11">
    <property type="entry name" value="SERINE_THREONINE-PROTEIN KINASE DOA"/>
    <property type="match status" value="1"/>
</dbReference>
<keyword evidence="7" id="KW-0808">Transferase</keyword>
<evidence type="ECO:0000256" key="2">
    <source>
        <dbReference type="ARBA" id="ARBA00011534"/>
    </source>
</evidence>
<protein>
    <recommendedName>
        <fullName evidence="5">EKC/KEOPS complex subunit BUD32</fullName>
        <ecNumber evidence="3">2.7.11.1</ecNumber>
    </recommendedName>
    <alternativeName>
        <fullName evidence="11 12">Atypical Serine/threonine protein kinase BUD32</fullName>
    </alternativeName>
    <alternativeName>
        <fullName evidence="4">EKC/KEOPS complex subunit bud32</fullName>
    </alternativeName>
</protein>
<evidence type="ECO:0000256" key="6">
    <source>
        <dbReference type="ARBA" id="ARBA00022527"/>
    </source>
</evidence>
<feature type="domain" description="Protein kinase" evidence="16">
    <location>
        <begin position="73"/>
        <end position="424"/>
    </location>
</feature>
<evidence type="ECO:0000256" key="8">
    <source>
        <dbReference type="ARBA" id="ARBA00022741"/>
    </source>
</evidence>
<dbReference type="GO" id="GO:0005634">
    <property type="term" value="C:nucleus"/>
    <property type="evidence" value="ECO:0007669"/>
    <property type="project" value="TreeGrafter"/>
</dbReference>
<dbReference type="SMART" id="SM00220">
    <property type="entry name" value="S_TKc"/>
    <property type="match status" value="1"/>
</dbReference>
<comment type="catalytic activity">
    <reaction evidence="14">
        <text>L-seryl-[protein] + ATP = O-phospho-L-seryl-[protein] + ADP + H(+)</text>
        <dbReference type="Rhea" id="RHEA:17989"/>
        <dbReference type="Rhea" id="RHEA-COMP:9863"/>
        <dbReference type="Rhea" id="RHEA-COMP:11604"/>
        <dbReference type="ChEBI" id="CHEBI:15378"/>
        <dbReference type="ChEBI" id="CHEBI:29999"/>
        <dbReference type="ChEBI" id="CHEBI:30616"/>
        <dbReference type="ChEBI" id="CHEBI:83421"/>
        <dbReference type="ChEBI" id="CHEBI:456216"/>
        <dbReference type="EC" id="2.7.11.1"/>
    </reaction>
</comment>
<feature type="binding site" evidence="15">
    <location>
        <position position="102"/>
    </location>
    <ligand>
        <name>ATP</name>
        <dbReference type="ChEBI" id="CHEBI:30616"/>
    </ligand>
</feature>
<evidence type="ECO:0000256" key="5">
    <source>
        <dbReference type="ARBA" id="ARBA00019973"/>
    </source>
</evidence>
<keyword evidence="9" id="KW-0418">Kinase</keyword>
<evidence type="ECO:0000313" key="18">
    <source>
        <dbReference type="Proteomes" id="UP000693738"/>
    </source>
</evidence>
<accession>A0A8J2J2S2</accession>
<dbReference type="InterPro" id="IPR000719">
    <property type="entry name" value="Prot_kinase_dom"/>
</dbReference>
<evidence type="ECO:0000256" key="12">
    <source>
        <dbReference type="ARBA" id="ARBA00033194"/>
    </source>
</evidence>
<keyword evidence="10 15" id="KW-0067">ATP-binding</keyword>
<dbReference type="GO" id="GO:0043484">
    <property type="term" value="P:regulation of RNA splicing"/>
    <property type="evidence" value="ECO:0007669"/>
    <property type="project" value="TreeGrafter"/>
</dbReference>
<evidence type="ECO:0000256" key="13">
    <source>
        <dbReference type="ARBA" id="ARBA00047899"/>
    </source>
</evidence>
<name>A0A8J2J2S2_FUSEQ</name>
<dbReference type="PANTHER" id="PTHR45646">
    <property type="entry name" value="SERINE/THREONINE-PROTEIN KINASE DOA-RELATED"/>
    <property type="match status" value="1"/>
</dbReference>
<dbReference type="EC" id="2.7.11.1" evidence="3"/>
<dbReference type="GO" id="GO:0004674">
    <property type="term" value="F:protein serine/threonine kinase activity"/>
    <property type="evidence" value="ECO:0007669"/>
    <property type="project" value="UniProtKB-KW"/>
</dbReference>
<dbReference type="GO" id="GO:0005524">
    <property type="term" value="F:ATP binding"/>
    <property type="evidence" value="ECO:0007669"/>
    <property type="project" value="UniProtKB-UniRule"/>
</dbReference>
<comment type="function">
    <text evidence="1">Component of the EKC/KEOPS complex that is required for the formation of a threonylcarbamoyl group on adenosine at position 37 (t(6)A37) in tRNAs that read codons beginning with adenine. The complex is probably involved in the transfer of the threonylcarbamoyl moiety of threonylcarbamoyl-AMP (TC-AMP) to the N6 group of A37. BUD32 has ATPase activity in the context of the EKC/KEOPS complex and likely plays a supporting role to the catalytic subunit KAE1. The EKC/KEOPS complex also promotes both telomere uncapping and telomere elongation. The complex is required for efficient recruitment of transcriptional coactivators.</text>
</comment>
<gene>
    <name evidence="17" type="ORF">FEQUK3_LOCUS11526</name>
</gene>
<sequence length="426" mass="48023">MASKDFKESQSPSQANRYSFVLDYAGDLDHAPATSQGTFLDGSNEGVESLEEYQDGGYHPVHLGDTFGPSGRYKVIHKLGHGGFGTVWLCRDSVDARYVALKVLASELNSDDLPDLTLAELDHSHPGAKYIATPLDHFSFEGPNGVHYCLVLPVLGPCVSPDLWEQLDKDAGSALRRFAHQSTQALDFLHKNQICHGDFRPANILMKLKSLDHWSEDELLAKIGQPAKVSVRTESEELPSSCPEYLVPRADLSQFGNEFLTNEICVIDFGESFTFSSPPEVLLDLPDAVGPACDLWALGCTLFEIREQIPLFYMIYDNDELLAEMVRFFGKFPEVWWIIWEGRENYFDESGKWLRKGEDWSIEVALSKPVEIFDSGGDYKKGPKKSMVTPVPEQELLADLLYKLFQYSPEKRISAEEALQHEWFRL</sequence>
<dbReference type="InterPro" id="IPR051175">
    <property type="entry name" value="CLK_kinases"/>
</dbReference>
<dbReference type="InterPro" id="IPR008266">
    <property type="entry name" value="Tyr_kinase_AS"/>
</dbReference>
<comment type="catalytic activity">
    <reaction evidence="13">
        <text>L-threonyl-[protein] + ATP = O-phospho-L-threonyl-[protein] + ADP + H(+)</text>
        <dbReference type="Rhea" id="RHEA:46608"/>
        <dbReference type="Rhea" id="RHEA-COMP:11060"/>
        <dbReference type="Rhea" id="RHEA-COMP:11605"/>
        <dbReference type="ChEBI" id="CHEBI:15378"/>
        <dbReference type="ChEBI" id="CHEBI:30013"/>
        <dbReference type="ChEBI" id="CHEBI:30616"/>
        <dbReference type="ChEBI" id="CHEBI:61977"/>
        <dbReference type="ChEBI" id="CHEBI:456216"/>
        <dbReference type="EC" id="2.7.11.1"/>
    </reaction>
</comment>
<evidence type="ECO:0000256" key="3">
    <source>
        <dbReference type="ARBA" id="ARBA00012513"/>
    </source>
</evidence>
<dbReference type="PROSITE" id="PS00109">
    <property type="entry name" value="PROTEIN_KINASE_TYR"/>
    <property type="match status" value="1"/>
</dbReference>
<evidence type="ECO:0000256" key="9">
    <source>
        <dbReference type="ARBA" id="ARBA00022777"/>
    </source>
</evidence>
<evidence type="ECO:0000256" key="11">
    <source>
        <dbReference type="ARBA" id="ARBA00030980"/>
    </source>
</evidence>
<dbReference type="Pfam" id="PF00069">
    <property type="entry name" value="Pkinase"/>
    <property type="match status" value="2"/>
</dbReference>
<proteinExistence type="predicted"/>
<dbReference type="EMBL" id="CAJSTJ010000189">
    <property type="protein sequence ID" value="CAG7565810.1"/>
    <property type="molecule type" value="Genomic_DNA"/>
</dbReference>
<evidence type="ECO:0000256" key="7">
    <source>
        <dbReference type="ARBA" id="ARBA00022679"/>
    </source>
</evidence>
<evidence type="ECO:0000313" key="17">
    <source>
        <dbReference type="EMBL" id="CAG7565810.1"/>
    </source>
</evidence>
<dbReference type="PROSITE" id="PS00107">
    <property type="entry name" value="PROTEIN_KINASE_ATP"/>
    <property type="match status" value="1"/>
</dbReference>
<organism evidence="17 18">
    <name type="scientific">Fusarium equiseti</name>
    <name type="common">Fusarium scirpi</name>
    <dbReference type="NCBI Taxonomy" id="61235"/>
    <lineage>
        <taxon>Eukaryota</taxon>
        <taxon>Fungi</taxon>
        <taxon>Dikarya</taxon>
        <taxon>Ascomycota</taxon>
        <taxon>Pezizomycotina</taxon>
        <taxon>Sordariomycetes</taxon>
        <taxon>Hypocreomycetidae</taxon>
        <taxon>Hypocreales</taxon>
        <taxon>Nectriaceae</taxon>
        <taxon>Fusarium</taxon>
        <taxon>Fusarium incarnatum-equiseti species complex</taxon>
    </lineage>
</organism>
<keyword evidence="6" id="KW-0723">Serine/threonine-protein kinase</keyword>
<reference evidence="17" key="1">
    <citation type="submission" date="2021-05" db="EMBL/GenBank/DDBJ databases">
        <authorList>
            <person name="Khan N."/>
        </authorList>
    </citation>
    <scope>NUCLEOTIDE SEQUENCE</scope>
</reference>
<comment type="caution">
    <text evidence="17">The sequence shown here is derived from an EMBL/GenBank/DDBJ whole genome shotgun (WGS) entry which is preliminary data.</text>
</comment>
<dbReference type="AlphaFoldDB" id="A0A8J2J2S2"/>
<comment type="subunit">
    <text evidence="2">Component of the EKC/KEOPS complex composed of at least BUD32, CGI121, GON7, KAE1 and PCC1; the whole complex dimerizes.</text>
</comment>